<accession>A0ABV7N6E6</accession>
<comment type="caution">
    <text evidence="12">The sequence shown here is derived from an EMBL/GenBank/DDBJ whole genome shotgun (WGS) entry which is preliminary data.</text>
</comment>
<dbReference type="RefSeq" id="WP_380652204.1">
    <property type="nucleotide sequence ID" value="NZ_JBHRVQ010000001.1"/>
</dbReference>
<dbReference type="Pfam" id="PF00251">
    <property type="entry name" value="Glyco_hydro_32N"/>
    <property type="match status" value="1"/>
</dbReference>
<evidence type="ECO:0000256" key="6">
    <source>
        <dbReference type="ARBA" id="ARBA00023295"/>
    </source>
</evidence>
<comment type="catalytic activity">
    <reaction evidence="8">
        <text>Hydrolysis of terminal non-reducing beta-D-fructofuranoside residues in beta-D-fructofuranosides.</text>
        <dbReference type="EC" id="3.2.1.26"/>
    </reaction>
</comment>
<evidence type="ECO:0000256" key="9">
    <source>
        <dbReference type="RuleBase" id="RU365015"/>
    </source>
</evidence>
<dbReference type="CDD" id="cd18623">
    <property type="entry name" value="GH32_ScrB-like"/>
    <property type="match status" value="1"/>
</dbReference>
<dbReference type="InterPro" id="IPR013189">
    <property type="entry name" value="Glyco_hydro_32_C"/>
</dbReference>
<evidence type="ECO:0000256" key="7">
    <source>
        <dbReference type="ARBA" id="ARBA00033367"/>
    </source>
</evidence>
<evidence type="ECO:0000256" key="1">
    <source>
        <dbReference type="ARBA" id="ARBA00004914"/>
    </source>
</evidence>
<evidence type="ECO:0000259" key="11">
    <source>
        <dbReference type="Pfam" id="PF08244"/>
    </source>
</evidence>
<reference evidence="13" key="1">
    <citation type="journal article" date="2019" name="Int. J. Syst. Evol. Microbiol.">
        <title>The Global Catalogue of Microorganisms (GCM) 10K type strain sequencing project: providing services to taxonomists for standard genome sequencing and annotation.</title>
        <authorList>
            <consortium name="The Broad Institute Genomics Platform"/>
            <consortium name="The Broad Institute Genome Sequencing Center for Infectious Disease"/>
            <person name="Wu L."/>
            <person name="Ma J."/>
        </authorList>
    </citation>
    <scope>NUCLEOTIDE SEQUENCE [LARGE SCALE GENOMIC DNA]</scope>
    <source>
        <strain evidence="13">CCM 7756</strain>
    </source>
</reference>
<sequence>MKFNWDEEAPQVLDGSDEKWMHQLGRAQEDPWRQKYHIQPPAGSMNSLDGFVYHEGRYHILYQWAPFYSQGKKYLYHVTSENLAVYHDMGIASTLPQGACSGSASTMDDLHTYHTVIDGDISHQEHTVWISGTGVLRPSHTEIIMKGSPKGYGATLKDPKVWEESERYFMMLGAMTQDEFGRVLCFRGTNLETLDYLGELKTDLDQFGFMWESPELFELDGGDVLMFCPQGLDKYQHSYWNIYQSGYILGSVDRESMTMVHGEFSELDQGFDFYAPKTTCDAFGRRFMIGWMGMKETIYPTDGTWSHCLTLPRELSIEEGILRQRPVAALSTLRMDELTAEGYFDHRPKKMKDFYGDNYELTMDILENNATQIYINLRMSRREQTSLIYDAEAHTLTLDTTFSGQMPENVDGTTRTAKLDGPLLKLRIFVDISSIEIFINDGEAVMTARIFPSEKAEGVELSTELGNCYVKLSKYKLKPLYVHPDVQTE</sequence>
<comment type="function">
    <text evidence="9">Enables the bacterium to metabolize sucrose as a sole carbon source.</text>
</comment>
<dbReference type="SMART" id="SM00640">
    <property type="entry name" value="Glyco_32"/>
    <property type="match status" value="1"/>
</dbReference>
<dbReference type="InterPro" id="IPR006232">
    <property type="entry name" value="Suc6P_hydrolase"/>
</dbReference>
<keyword evidence="9" id="KW-0963">Cytoplasm</keyword>
<comment type="subcellular location">
    <subcellularLocation>
        <location evidence="9">Cytoplasm</location>
    </subcellularLocation>
</comment>
<proteinExistence type="inferred from homology"/>
<name>A0ABV7N6E6_9STAP</name>
<dbReference type="Pfam" id="PF08244">
    <property type="entry name" value="Glyco_hydro_32C"/>
    <property type="match status" value="1"/>
</dbReference>
<evidence type="ECO:0000256" key="3">
    <source>
        <dbReference type="ARBA" id="ARBA00012758"/>
    </source>
</evidence>
<dbReference type="SUPFAM" id="SSF75005">
    <property type="entry name" value="Arabinanase/levansucrase/invertase"/>
    <property type="match status" value="1"/>
</dbReference>
<dbReference type="NCBIfam" id="TIGR01322">
    <property type="entry name" value="scrB_fam"/>
    <property type="match status" value="1"/>
</dbReference>
<dbReference type="PANTHER" id="PTHR43101:SF1">
    <property type="entry name" value="BETA-FRUCTOSIDASE"/>
    <property type="match status" value="1"/>
</dbReference>
<evidence type="ECO:0000256" key="5">
    <source>
        <dbReference type="ARBA" id="ARBA00022801"/>
    </source>
</evidence>
<evidence type="ECO:0000259" key="10">
    <source>
        <dbReference type="Pfam" id="PF00251"/>
    </source>
</evidence>
<dbReference type="InterPro" id="IPR051214">
    <property type="entry name" value="GH32_Enzymes"/>
</dbReference>
<dbReference type="Gene3D" id="2.60.120.560">
    <property type="entry name" value="Exo-inulinase, domain 1"/>
    <property type="match status" value="1"/>
</dbReference>
<dbReference type="SUPFAM" id="SSF49899">
    <property type="entry name" value="Concanavalin A-like lectins/glucanases"/>
    <property type="match status" value="1"/>
</dbReference>
<evidence type="ECO:0000313" key="12">
    <source>
        <dbReference type="EMBL" id="MFC3387772.1"/>
    </source>
</evidence>
<evidence type="ECO:0000256" key="2">
    <source>
        <dbReference type="ARBA" id="ARBA00009902"/>
    </source>
</evidence>
<keyword evidence="9" id="KW-0119">Carbohydrate metabolism</keyword>
<dbReference type="InterPro" id="IPR001362">
    <property type="entry name" value="Glyco_hydro_32"/>
</dbReference>
<gene>
    <name evidence="12" type="ORF">ACFOEO_04065</name>
</gene>
<dbReference type="PANTHER" id="PTHR43101">
    <property type="entry name" value="BETA-FRUCTOSIDASE"/>
    <property type="match status" value="1"/>
</dbReference>
<evidence type="ECO:0000256" key="4">
    <source>
        <dbReference type="ARBA" id="ARBA00019623"/>
    </source>
</evidence>
<comment type="pathway">
    <text evidence="1 9">Glycan biosynthesis; sucrose metabolism.</text>
</comment>
<dbReference type="EMBL" id="JBHRVQ010000001">
    <property type="protein sequence ID" value="MFC3387772.1"/>
    <property type="molecule type" value="Genomic_DNA"/>
</dbReference>
<dbReference type="InterPro" id="IPR023296">
    <property type="entry name" value="Glyco_hydro_beta-prop_sf"/>
</dbReference>
<dbReference type="EC" id="3.2.1.26" evidence="3 8"/>
<feature type="domain" description="Glycosyl hydrolase family 32 N-terminal" evidence="10">
    <location>
        <begin position="37"/>
        <end position="326"/>
    </location>
</feature>
<feature type="domain" description="Glycosyl hydrolase family 32 C-terminal" evidence="11">
    <location>
        <begin position="354"/>
        <end position="466"/>
    </location>
</feature>
<dbReference type="InterPro" id="IPR013148">
    <property type="entry name" value="Glyco_hydro_32_N"/>
</dbReference>
<evidence type="ECO:0000256" key="8">
    <source>
        <dbReference type="RuleBase" id="RU362110"/>
    </source>
</evidence>
<dbReference type="GO" id="GO:0016787">
    <property type="term" value="F:hydrolase activity"/>
    <property type="evidence" value="ECO:0007669"/>
    <property type="project" value="UniProtKB-KW"/>
</dbReference>
<dbReference type="InterPro" id="IPR013320">
    <property type="entry name" value="ConA-like_dom_sf"/>
</dbReference>
<dbReference type="Proteomes" id="UP001595637">
    <property type="component" value="Unassembled WGS sequence"/>
</dbReference>
<keyword evidence="5 8" id="KW-0378">Hydrolase</keyword>
<dbReference type="Gene3D" id="2.115.10.20">
    <property type="entry name" value="Glycosyl hydrolase domain, family 43"/>
    <property type="match status" value="1"/>
</dbReference>
<organism evidence="12 13">
    <name type="scientific">Salinicoccus sesuvii</name>
    <dbReference type="NCBI Taxonomy" id="868281"/>
    <lineage>
        <taxon>Bacteria</taxon>
        <taxon>Bacillati</taxon>
        <taxon>Bacillota</taxon>
        <taxon>Bacilli</taxon>
        <taxon>Bacillales</taxon>
        <taxon>Staphylococcaceae</taxon>
        <taxon>Salinicoccus</taxon>
    </lineage>
</organism>
<protein>
    <recommendedName>
        <fullName evidence="4 8">Sucrose-6-phosphate hydrolase</fullName>
        <ecNumber evidence="3 8">3.2.1.26</ecNumber>
    </recommendedName>
    <alternativeName>
        <fullName evidence="7 9">Invertase</fullName>
    </alternativeName>
</protein>
<comment type="similarity">
    <text evidence="2 8">Belongs to the glycosyl hydrolase 32 family.</text>
</comment>
<evidence type="ECO:0000313" key="13">
    <source>
        <dbReference type="Proteomes" id="UP001595637"/>
    </source>
</evidence>
<keyword evidence="6 8" id="KW-0326">Glycosidase</keyword>
<keyword evidence="13" id="KW-1185">Reference proteome</keyword>